<dbReference type="AlphaFoldDB" id="A0A178MNI6"/>
<proteinExistence type="predicted"/>
<evidence type="ECO:0000313" key="2">
    <source>
        <dbReference type="Proteomes" id="UP000078287"/>
    </source>
</evidence>
<evidence type="ECO:0008006" key="3">
    <source>
        <dbReference type="Google" id="ProtNLM"/>
    </source>
</evidence>
<protein>
    <recommendedName>
        <fullName evidence="3">RNA polymerase sigma-70 region 1.2 domain-containing protein</fullName>
    </recommendedName>
</protein>
<name>A0A178MNI6_9CHLR</name>
<sequence length="87" mass="9719">MRYGNDAPTNPELTDTGARESYEHLEQAYILEYLRSQGLTLEQVRAMPAEQAKEIMRAASLYASTQMATVEARAHLVEELHGGPRAL</sequence>
<gene>
    <name evidence="1" type="ORF">A6A03_06345</name>
</gene>
<reference evidence="1 2" key="1">
    <citation type="submission" date="2016-04" db="EMBL/GenBank/DDBJ databases">
        <title>Chloroflexus islandicus sp. nov., a thermophilic filamentous anoxygenic phototrophic bacterium from geyser Strokkur (Iceland).</title>
        <authorList>
            <person name="Gaisin V.A."/>
            <person name="Kalashnikov A.M."/>
            <person name="Sukhacheva M.V."/>
            <person name="Grouzdev D.S."/>
            <person name="Ivanov T.M."/>
            <person name="Kuznetsov B."/>
            <person name="Gorlenko V.M."/>
        </authorList>
    </citation>
    <scope>NUCLEOTIDE SEQUENCE [LARGE SCALE GENOMIC DNA]</scope>
    <source>
        <strain evidence="2">isl-2</strain>
    </source>
</reference>
<accession>A0A178MNI6</accession>
<comment type="caution">
    <text evidence="1">The sequence shown here is derived from an EMBL/GenBank/DDBJ whole genome shotgun (WGS) entry which is preliminary data.</text>
</comment>
<dbReference type="Proteomes" id="UP000078287">
    <property type="component" value="Unassembled WGS sequence"/>
</dbReference>
<evidence type="ECO:0000313" key="1">
    <source>
        <dbReference type="EMBL" id="OAN49678.1"/>
    </source>
</evidence>
<keyword evidence="2" id="KW-1185">Reference proteome</keyword>
<dbReference type="EMBL" id="LWQS01000011">
    <property type="protein sequence ID" value="OAN49678.1"/>
    <property type="molecule type" value="Genomic_DNA"/>
</dbReference>
<organism evidence="1 2">
    <name type="scientific">Chloroflexus islandicus</name>
    <dbReference type="NCBI Taxonomy" id="1707952"/>
    <lineage>
        <taxon>Bacteria</taxon>
        <taxon>Bacillati</taxon>
        <taxon>Chloroflexota</taxon>
        <taxon>Chloroflexia</taxon>
        <taxon>Chloroflexales</taxon>
        <taxon>Chloroflexineae</taxon>
        <taxon>Chloroflexaceae</taxon>
        <taxon>Chloroflexus</taxon>
    </lineage>
</organism>